<dbReference type="InterPro" id="IPR012338">
    <property type="entry name" value="Beta-lactam/transpept-like"/>
</dbReference>
<evidence type="ECO:0000313" key="4">
    <source>
        <dbReference type="Proteomes" id="UP000199251"/>
    </source>
</evidence>
<evidence type="ECO:0000259" key="1">
    <source>
        <dbReference type="Pfam" id="PF00905"/>
    </source>
</evidence>
<sequence>MSAAVPPPVFLTSVTMATKTSPVSVVSAATALLLVAAVALSGCTPRPDGPGPAAEKFFRALAIGDTATAAQLSDNPNEAREALNAAWAGLQATHLDAQILGSKYAEDTGTVNYRFSWHLPKNRVWSYDGQLKMARDEGHWEVRWAPNGLHPKLGEHQTFALRADAPRRASVNELGGSDVLAPGYRYHYTLDATKAGPPQSLSFTTHSIVDVLRPFNDTLTDPQLLAERASSTPNQVDLGVTLLPADNDKVFPVIGRLPGIVVTPQADMLATDPHFAPAVVGEVKKAVIDQLDGQAGWRVVSVNQNNVDVAVLHEVEGAPAPSVSITLDRIVQNAAQRAVDNKGGKAMIVAIKPSTGEILAIAQNGAADADGLPATNGLFPPGSTFKMVTAGAAVDRDMATPNSMVGCPGHLDIGHRTIPNYGGFDLGVVSMSRAFASSCNTTFAELSSRMPPRGLTQTASQYGIGVDYTVDGITTVTGSVPPTVDLAERTEDGFGQGRVLASPFGMALVAATVAAGKTPVPQLIAGRPTAVEGDSAPISPKMIDALRPMMRLVVTNGTAKEINGCGEIYGKTGEAEFPGGSHSWFAGYRGDLAFAALIVGGGSSEWAVRMTKFMFESLPPGYLT</sequence>
<dbReference type="GO" id="GO:0046677">
    <property type="term" value="P:response to antibiotic"/>
    <property type="evidence" value="ECO:0007669"/>
    <property type="project" value="InterPro"/>
</dbReference>
<organism evidence="3 4">
    <name type="scientific">Mycobacterium lentiflavum</name>
    <dbReference type="NCBI Taxonomy" id="141349"/>
    <lineage>
        <taxon>Bacteria</taxon>
        <taxon>Bacillati</taxon>
        <taxon>Actinomycetota</taxon>
        <taxon>Actinomycetes</taxon>
        <taxon>Mycobacteriales</taxon>
        <taxon>Mycobacteriaceae</taxon>
        <taxon>Mycobacterium</taxon>
        <taxon>Mycobacterium simiae complex</taxon>
    </lineage>
</organism>
<dbReference type="InterPro" id="IPR001460">
    <property type="entry name" value="PCN-bd_Tpept"/>
</dbReference>
<dbReference type="GO" id="GO:0071555">
    <property type="term" value="P:cell wall organization"/>
    <property type="evidence" value="ECO:0007669"/>
    <property type="project" value="TreeGrafter"/>
</dbReference>
<evidence type="ECO:0000259" key="2">
    <source>
        <dbReference type="Pfam" id="PF05223"/>
    </source>
</evidence>
<dbReference type="PANTHER" id="PTHR30627:SF24">
    <property type="entry name" value="PENICILLIN-BINDING PROTEIN 4B"/>
    <property type="match status" value="1"/>
</dbReference>
<reference evidence="3 4" key="1">
    <citation type="submission" date="2015-03" db="EMBL/GenBank/DDBJ databases">
        <authorList>
            <person name="Urmite Genomes"/>
        </authorList>
    </citation>
    <scope>NUCLEOTIDE SEQUENCE [LARGE SCALE GENOMIC DNA]</scope>
    <source>
        <strain evidence="3 4">CSUR P1491</strain>
    </source>
</reference>
<accession>A0A0E4GX47</accession>
<dbReference type="EMBL" id="CTEE01000001">
    <property type="protein sequence ID" value="CQD10850.1"/>
    <property type="molecule type" value="Genomic_DNA"/>
</dbReference>
<dbReference type="AlphaFoldDB" id="A0A0E4GX47"/>
<dbReference type="Pfam" id="PF00905">
    <property type="entry name" value="Transpeptidase"/>
    <property type="match status" value="1"/>
</dbReference>
<dbReference type="STRING" id="141349.BN1232_02010"/>
<feature type="domain" description="Penicillin-binding protein transpeptidase" evidence="1">
    <location>
        <begin position="347"/>
        <end position="590"/>
    </location>
</feature>
<dbReference type="InterPro" id="IPR007887">
    <property type="entry name" value="MecA_N"/>
</dbReference>
<dbReference type="GO" id="GO:0008658">
    <property type="term" value="F:penicillin binding"/>
    <property type="evidence" value="ECO:0007669"/>
    <property type="project" value="InterPro"/>
</dbReference>
<dbReference type="PANTHER" id="PTHR30627">
    <property type="entry name" value="PEPTIDOGLYCAN D,D-TRANSPEPTIDASE"/>
    <property type="match status" value="1"/>
</dbReference>
<protein>
    <submittedName>
        <fullName evidence="3">Penicillin-binding protein</fullName>
    </submittedName>
</protein>
<dbReference type="InterPro" id="IPR050515">
    <property type="entry name" value="Beta-lactam/transpept"/>
</dbReference>
<dbReference type="GO" id="GO:0005886">
    <property type="term" value="C:plasma membrane"/>
    <property type="evidence" value="ECO:0007669"/>
    <property type="project" value="TreeGrafter"/>
</dbReference>
<dbReference type="Proteomes" id="UP000199251">
    <property type="component" value="Unassembled WGS sequence"/>
</dbReference>
<dbReference type="Pfam" id="PF05223">
    <property type="entry name" value="MecA_N"/>
    <property type="match status" value="1"/>
</dbReference>
<feature type="domain" description="NTF2-like N-terminal transpeptidase" evidence="2">
    <location>
        <begin position="50"/>
        <end position="157"/>
    </location>
</feature>
<evidence type="ECO:0000313" key="3">
    <source>
        <dbReference type="EMBL" id="CQD10850.1"/>
    </source>
</evidence>
<dbReference type="SUPFAM" id="SSF56601">
    <property type="entry name" value="beta-lactamase/transpeptidase-like"/>
    <property type="match status" value="1"/>
</dbReference>
<gene>
    <name evidence="3" type="ORF">BN1232_02010</name>
</gene>
<name>A0A0E4GX47_MYCLN</name>
<dbReference type="Gene3D" id="3.40.710.10">
    <property type="entry name" value="DD-peptidase/beta-lactamase superfamily"/>
    <property type="match status" value="1"/>
</dbReference>
<dbReference type="GO" id="GO:0071972">
    <property type="term" value="F:peptidoglycan L,D-transpeptidase activity"/>
    <property type="evidence" value="ECO:0007669"/>
    <property type="project" value="TreeGrafter"/>
</dbReference>
<proteinExistence type="predicted"/>